<protein>
    <submittedName>
        <fullName evidence="2">Uncharacterized protein</fullName>
    </submittedName>
</protein>
<feature type="region of interest" description="Disordered" evidence="1">
    <location>
        <begin position="311"/>
        <end position="338"/>
    </location>
</feature>
<name>A0A4S4M371_9AGAM</name>
<organism evidence="2 3">
    <name type="scientific">Bondarzewia mesenterica</name>
    <dbReference type="NCBI Taxonomy" id="1095465"/>
    <lineage>
        <taxon>Eukaryota</taxon>
        <taxon>Fungi</taxon>
        <taxon>Dikarya</taxon>
        <taxon>Basidiomycota</taxon>
        <taxon>Agaricomycotina</taxon>
        <taxon>Agaricomycetes</taxon>
        <taxon>Russulales</taxon>
        <taxon>Bondarzewiaceae</taxon>
        <taxon>Bondarzewia</taxon>
    </lineage>
</organism>
<gene>
    <name evidence="2" type="ORF">EW146_g2219</name>
</gene>
<sequence length="338" mass="38715">MARINIAPNLPALPVELWSYILLLVIADYLRNIILREYPQNKADSIMSLMHTTFLRKMTIEVASQVLGKEYFDEKTKPLITSIHRLAIAASTDPRKNNSHVAFSKRRESWMEALAISYGVRIYARSKVVQAVDKIWSGSFSPMTVTSLLDQTSLDLIPEDTVPVMAKEVIFSPVVDVIKTKEVVLQKAWLIGLIMDLHQARLKLCIANDSPVPQGDAHEFYQIHLPSISAFEQLLQRHSQLLPEEPQISYCILRRANFGKIIDSLTFWENKTRRSATRNFCRNFKAMMLAILTPAEQRNYEDARYREANDVKFREDYSSDDSDAPTDSSDDDSDDDWN</sequence>
<dbReference type="EMBL" id="SGPL01000063">
    <property type="protein sequence ID" value="THH18818.1"/>
    <property type="molecule type" value="Genomic_DNA"/>
</dbReference>
<accession>A0A4S4M371</accession>
<evidence type="ECO:0000313" key="2">
    <source>
        <dbReference type="EMBL" id="THH18818.1"/>
    </source>
</evidence>
<comment type="caution">
    <text evidence="2">The sequence shown here is derived from an EMBL/GenBank/DDBJ whole genome shotgun (WGS) entry which is preliminary data.</text>
</comment>
<evidence type="ECO:0000256" key="1">
    <source>
        <dbReference type="SAM" id="MobiDB-lite"/>
    </source>
</evidence>
<reference evidence="2 3" key="1">
    <citation type="submission" date="2019-02" db="EMBL/GenBank/DDBJ databases">
        <title>Genome sequencing of the rare red list fungi Bondarzewia mesenterica.</title>
        <authorList>
            <person name="Buettner E."/>
            <person name="Kellner H."/>
        </authorList>
    </citation>
    <scope>NUCLEOTIDE SEQUENCE [LARGE SCALE GENOMIC DNA]</scope>
    <source>
        <strain evidence="2 3">DSM 108281</strain>
    </source>
</reference>
<dbReference type="Proteomes" id="UP000310158">
    <property type="component" value="Unassembled WGS sequence"/>
</dbReference>
<keyword evidence="3" id="KW-1185">Reference proteome</keyword>
<dbReference type="AlphaFoldDB" id="A0A4S4M371"/>
<feature type="compositionally biased region" description="Acidic residues" evidence="1">
    <location>
        <begin position="318"/>
        <end position="338"/>
    </location>
</feature>
<proteinExistence type="predicted"/>
<evidence type="ECO:0000313" key="3">
    <source>
        <dbReference type="Proteomes" id="UP000310158"/>
    </source>
</evidence>